<proteinExistence type="predicted"/>
<feature type="region of interest" description="Disordered" evidence="1">
    <location>
        <begin position="1"/>
        <end position="23"/>
    </location>
</feature>
<evidence type="ECO:0000313" key="2">
    <source>
        <dbReference type="EMBL" id="CDW18105.1"/>
    </source>
</evidence>
<evidence type="ECO:0000256" key="1">
    <source>
        <dbReference type="SAM" id="MobiDB-lite"/>
    </source>
</evidence>
<reference evidence="2" key="1">
    <citation type="submission" date="2014-05" db="EMBL/GenBank/DDBJ databases">
        <authorList>
            <person name="Chronopoulou M."/>
        </authorList>
    </citation>
    <scope>NUCLEOTIDE SEQUENCE</scope>
    <source>
        <tissue evidence="2">Whole organism</tissue>
    </source>
</reference>
<organism evidence="2">
    <name type="scientific">Lepeophtheirus salmonis</name>
    <name type="common">Salmon louse</name>
    <name type="synonym">Caligus salmonis</name>
    <dbReference type="NCBI Taxonomy" id="72036"/>
    <lineage>
        <taxon>Eukaryota</taxon>
        <taxon>Metazoa</taxon>
        <taxon>Ecdysozoa</taxon>
        <taxon>Arthropoda</taxon>
        <taxon>Crustacea</taxon>
        <taxon>Multicrustacea</taxon>
        <taxon>Hexanauplia</taxon>
        <taxon>Copepoda</taxon>
        <taxon>Siphonostomatoida</taxon>
        <taxon>Caligidae</taxon>
        <taxon>Lepeophtheirus</taxon>
    </lineage>
</organism>
<name>A0A0K2SX43_LEPSM</name>
<dbReference type="EMBL" id="HACA01000744">
    <property type="protein sequence ID" value="CDW18105.1"/>
    <property type="molecule type" value="Transcribed_RNA"/>
</dbReference>
<accession>A0A0K2SX43</accession>
<dbReference type="AlphaFoldDB" id="A0A0K2SX43"/>
<sequence length="23" mass="2752">MILPESWRGEDKRKKQSKACLTF</sequence>
<protein>
    <submittedName>
        <fullName evidence="2">Uncharacterized protein</fullName>
    </submittedName>
</protein>